<dbReference type="RefSeq" id="WP_344193768.1">
    <property type="nucleotide sequence ID" value="NZ_BAAARN010000003.1"/>
</dbReference>
<feature type="transmembrane region" description="Helical" evidence="7">
    <location>
        <begin position="138"/>
        <end position="161"/>
    </location>
</feature>
<feature type="transmembrane region" description="Helical" evidence="7">
    <location>
        <begin position="273"/>
        <end position="298"/>
    </location>
</feature>
<evidence type="ECO:0000259" key="9">
    <source>
        <dbReference type="PROSITE" id="PS50928"/>
    </source>
</evidence>
<evidence type="ECO:0000256" key="2">
    <source>
        <dbReference type="ARBA" id="ARBA00022448"/>
    </source>
</evidence>
<feature type="transmembrane region" description="Helical" evidence="7">
    <location>
        <begin position="45"/>
        <end position="64"/>
    </location>
</feature>
<dbReference type="Pfam" id="PF00528">
    <property type="entry name" value="BPD_transp_1"/>
    <property type="match status" value="1"/>
</dbReference>
<reference evidence="10 11" key="1">
    <citation type="journal article" date="2019" name="Int. J. Syst. Evol. Microbiol.">
        <title>The Global Catalogue of Microorganisms (GCM) 10K type strain sequencing project: providing services to taxonomists for standard genome sequencing and annotation.</title>
        <authorList>
            <consortium name="The Broad Institute Genomics Platform"/>
            <consortium name="The Broad Institute Genome Sequencing Center for Infectious Disease"/>
            <person name="Wu L."/>
            <person name="Ma J."/>
        </authorList>
    </citation>
    <scope>NUCLEOTIDE SEQUENCE [LARGE SCALE GENOMIC DNA]</scope>
    <source>
        <strain evidence="10 11">JCM 16378</strain>
    </source>
</reference>
<comment type="subcellular location">
    <subcellularLocation>
        <location evidence="1 7">Cell membrane</location>
        <topology evidence="1 7">Multi-pass membrane protein</topology>
    </subcellularLocation>
</comment>
<evidence type="ECO:0000256" key="1">
    <source>
        <dbReference type="ARBA" id="ARBA00004651"/>
    </source>
</evidence>
<dbReference type="PANTHER" id="PTHR43386">
    <property type="entry name" value="OLIGOPEPTIDE TRANSPORT SYSTEM PERMEASE PROTEIN APPC"/>
    <property type="match status" value="1"/>
</dbReference>
<sequence length="310" mass="32788">MTAGIVQTGSEERPGDATDERSEGDAGYSQQRWWQLLWSNTKARVGIILLLAFVLVAVFAPLIAPYEGTRSDFEALLPVSGDHLLGTTSQGADIFSQLVYGSRVSLAVGLFGGLVSTAIALVIGMWSGYKEGTVVDDVLSFITNVAIVVPVLPLMIVLIAYSEVRGIPLIVFVIGVTSWAGHARAKRSQIITLRNRDFVTAAKFAGEGSGRIIFREIMPSMTSLVAAGFVGASTGAIGAEAGLSFLGLGDPNSISWGTMLYQADSQGAVGQGLWAWVLAPGLVLALLITSLTFINFGVDLLSNPHLREDS</sequence>
<keyword evidence="4 7" id="KW-0812">Transmembrane</keyword>
<evidence type="ECO:0000256" key="7">
    <source>
        <dbReference type="RuleBase" id="RU363032"/>
    </source>
</evidence>
<feature type="transmembrane region" description="Helical" evidence="7">
    <location>
        <begin position="224"/>
        <end position="246"/>
    </location>
</feature>
<gene>
    <name evidence="10" type="ORF">GCM10009867_24440</name>
</gene>
<dbReference type="InterPro" id="IPR025966">
    <property type="entry name" value="OppC_N"/>
</dbReference>
<evidence type="ECO:0000256" key="3">
    <source>
        <dbReference type="ARBA" id="ARBA00022475"/>
    </source>
</evidence>
<evidence type="ECO:0000256" key="8">
    <source>
        <dbReference type="SAM" id="MobiDB-lite"/>
    </source>
</evidence>
<dbReference type="SUPFAM" id="SSF161098">
    <property type="entry name" value="MetI-like"/>
    <property type="match status" value="1"/>
</dbReference>
<keyword evidence="5 7" id="KW-1133">Transmembrane helix</keyword>
<keyword evidence="11" id="KW-1185">Reference proteome</keyword>
<feature type="region of interest" description="Disordered" evidence="8">
    <location>
        <begin position="1"/>
        <end position="24"/>
    </location>
</feature>
<protein>
    <recommendedName>
        <fullName evidence="9">ABC transmembrane type-1 domain-containing protein</fullName>
    </recommendedName>
</protein>
<evidence type="ECO:0000256" key="5">
    <source>
        <dbReference type="ARBA" id="ARBA00022989"/>
    </source>
</evidence>
<feature type="domain" description="ABC transmembrane type-1" evidence="9">
    <location>
        <begin position="102"/>
        <end position="295"/>
    </location>
</feature>
<comment type="similarity">
    <text evidence="7">Belongs to the binding-protein-dependent transport system permease family.</text>
</comment>
<keyword evidence="3" id="KW-1003">Cell membrane</keyword>
<dbReference type="InterPro" id="IPR035906">
    <property type="entry name" value="MetI-like_sf"/>
</dbReference>
<evidence type="ECO:0000313" key="10">
    <source>
        <dbReference type="EMBL" id="GAA2737410.1"/>
    </source>
</evidence>
<organism evidence="10 11">
    <name type="scientific">Pedococcus aerophilus</name>
    <dbReference type="NCBI Taxonomy" id="436356"/>
    <lineage>
        <taxon>Bacteria</taxon>
        <taxon>Bacillati</taxon>
        <taxon>Actinomycetota</taxon>
        <taxon>Actinomycetes</taxon>
        <taxon>Micrococcales</taxon>
        <taxon>Intrasporangiaceae</taxon>
        <taxon>Pedococcus</taxon>
    </lineage>
</organism>
<dbReference type="Pfam" id="PF12911">
    <property type="entry name" value="OppC_N"/>
    <property type="match status" value="1"/>
</dbReference>
<evidence type="ECO:0000256" key="6">
    <source>
        <dbReference type="ARBA" id="ARBA00023136"/>
    </source>
</evidence>
<name>A0ABN3US16_9MICO</name>
<dbReference type="PROSITE" id="PS50928">
    <property type="entry name" value="ABC_TM1"/>
    <property type="match status" value="1"/>
</dbReference>
<keyword evidence="2 7" id="KW-0813">Transport</keyword>
<dbReference type="EMBL" id="BAAARN010000003">
    <property type="protein sequence ID" value="GAA2737410.1"/>
    <property type="molecule type" value="Genomic_DNA"/>
</dbReference>
<dbReference type="CDD" id="cd06261">
    <property type="entry name" value="TM_PBP2"/>
    <property type="match status" value="1"/>
</dbReference>
<dbReference type="Gene3D" id="1.10.3720.10">
    <property type="entry name" value="MetI-like"/>
    <property type="match status" value="1"/>
</dbReference>
<feature type="transmembrane region" description="Helical" evidence="7">
    <location>
        <begin position="167"/>
        <end position="185"/>
    </location>
</feature>
<dbReference type="InterPro" id="IPR050366">
    <property type="entry name" value="BP-dependent_transpt_permease"/>
</dbReference>
<feature type="compositionally biased region" description="Basic and acidic residues" evidence="8">
    <location>
        <begin position="10"/>
        <end position="24"/>
    </location>
</feature>
<proteinExistence type="inferred from homology"/>
<evidence type="ECO:0000256" key="4">
    <source>
        <dbReference type="ARBA" id="ARBA00022692"/>
    </source>
</evidence>
<dbReference type="PANTHER" id="PTHR43386:SF1">
    <property type="entry name" value="D,D-DIPEPTIDE TRANSPORT SYSTEM PERMEASE PROTEIN DDPC-RELATED"/>
    <property type="match status" value="1"/>
</dbReference>
<keyword evidence="6 7" id="KW-0472">Membrane</keyword>
<dbReference type="Proteomes" id="UP001501326">
    <property type="component" value="Unassembled WGS sequence"/>
</dbReference>
<feature type="transmembrane region" description="Helical" evidence="7">
    <location>
        <begin position="104"/>
        <end position="126"/>
    </location>
</feature>
<dbReference type="InterPro" id="IPR000515">
    <property type="entry name" value="MetI-like"/>
</dbReference>
<comment type="caution">
    <text evidence="10">The sequence shown here is derived from an EMBL/GenBank/DDBJ whole genome shotgun (WGS) entry which is preliminary data.</text>
</comment>
<accession>A0ABN3US16</accession>
<evidence type="ECO:0000313" key="11">
    <source>
        <dbReference type="Proteomes" id="UP001501326"/>
    </source>
</evidence>